<evidence type="ECO:0000313" key="2">
    <source>
        <dbReference type="Proteomes" id="UP000729402"/>
    </source>
</evidence>
<organism evidence="1 2">
    <name type="scientific">Zizania palustris</name>
    <name type="common">Northern wild rice</name>
    <dbReference type="NCBI Taxonomy" id="103762"/>
    <lineage>
        <taxon>Eukaryota</taxon>
        <taxon>Viridiplantae</taxon>
        <taxon>Streptophyta</taxon>
        <taxon>Embryophyta</taxon>
        <taxon>Tracheophyta</taxon>
        <taxon>Spermatophyta</taxon>
        <taxon>Magnoliopsida</taxon>
        <taxon>Liliopsida</taxon>
        <taxon>Poales</taxon>
        <taxon>Poaceae</taxon>
        <taxon>BOP clade</taxon>
        <taxon>Oryzoideae</taxon>
        <taxon>Oryzeae</taxon>
        <taxon>Zizaniinae</taxon>
        <taxon>Zizania</taxon>
    </lineage>
</organism>
<gene>
    <name evidence="1" type="ORF">GUJ93_ZPchr0008g12595</name>
</gene>
<reference evidence="1" key="1">
    <citation type="journal article" date="2021" name="bioRxiv">
        <title>Whole Genome Assembly and Annotation of Northern Wild Rice, Zizania palustris L., Supports a Whole Genome Duplication in the Zizania Genus.</title>
        <authorList>
            <person name="Haas M."/>
            <person name="Kono T."/>
            <person name="Macchietto M."/>
            <person name="Millas R."/>
            <person name="McGilp L."/>
            <person name="Shao M."/>
            <person name="Duquette J."/>
            <person name="Hirsch C.N."/>
            <person name="Kimball J."/>
        </authorList>
    </citation>
    <scope>NUCLEOTIDE SEQUENCE</scope>
    <source>
        <tissue evidence="1">Fresh leaf tissue</tissue>
    </source>
</reference>
<proteinExistence type="predicted"/>
<dbReference type="EMBL" id="JAAALK010000290">
    <property type="protein sequence ID" value="KAG8044863.1"/>
    <property type="molecule type" value="Genomic_DNA"/>
</dbReference>
<dbReference type="Proteomes" id="UP000729402">
    <property type="component" value="Unassembled WGS sequence"/>
</dbReference>
<reference evidence="1" key="2">
    <citation type="submission" date="2021-02" db="EMBL/GenBank/DDBJ databases">
        <authorList>
            <person name="Kimball J.A."/>
            <person name="Haas M.W."/>
            <person name="Macchietto M."/>
            <person name="Kono T."/>
            <person name="Duquette J."/>
            <person name="Shao M."/>
        </authorList>
    </citation>
    <scope>NUCLEOTIDE SEQUENCE</scope>
    <source>
        <tissue evidence="1">Fresh leaf tissue</tissue>
    </source>
</reference>
<comment type="caution">
    <text evidence="1">The sequence shown here is derived from an EMBL/GenBank/DDBJ whole genome shotgun (WGS) entry which is preliminary data.</text>
</comment>
<protein>
    <submittedName>
        <fullName evidence="1">Uncharacterized protein</fullName>
    </submittedName>
</protein>
<accession>A0A8J5R360</accession>
<name>A0A8J5R360_ZIZPA</name>
<keyword evidence="2" id="KW-1185">Reference proteome</keyword>
<evidence type="ECO:0000313" key="1">
    <source>
        <dbReference type="EMBL" id="KAG8044863.1"/>
    </source>
</evidence>
<dbReference type="AlphaFoldDB" id="A0A8J5R360"/>
<sequence length="103" mass="11136">MHVVAAAIRFFPLDHAMRVPVAYGLAFPTYSLFVSVEPLERTLQSFFSSRSIQCAVLFSLAGLGFLPTNYGSLATLAGIRFDLCRSGSASLAGGVKLRCSRIF</sequence>